<dbReference type="PANTHER" id="PTHR36055:SF1">
    <property type="entry name" value="C2H2-LIKE ZINC FINGER PROTEIN"/>
    <property type="match status" value="1"/>
</dbReference>
<evidence type="ECO:0000256" key="1">
    <source>
        <dbReference type="SAM" id="Coils"/>
    </source>
</evidence>
<keyword evidence="3" id="KW-1185">Reference proteome</keyword>
<dbReference type="AlphaFoldDB" id="A0AAD1ZI21"/>
<evidence type="ECO:0000313" key="2">
    <source>
        <dbReference type="EMBL" id="CAI9767670.1"/>
    </source>
</evidence>
<feature type="coiled-coil region" evidence="1">
    <location>
        <begin position="151"/>
        <end position="182"/>
    </location>
</feature>
<name>A0AAD1ZI21_9LAMI</name>
<dbReference type="Proteomes" id="UP000834106">
    <property type="component" value="Chromosome 9"/>
</dbReference>
<sequence>MFSTLVLQVLTFERAYCLQELPGSSVIRALATSLRKPGIWTLPQVYVKAGSTLLDIIQAKPSRLPISSQELFSILDDASERTFLCAGTAESMQKYVFEGEAAKNGLELRNLVACTSFLFEYQLVKAWIADKDAEALRCQKLLVAEEEAAQKRQAELLERKKQKKLHQKEQKAREQLNECKAELNITIDALAQHLLAEASGSPSPSDFSPNSPNLPANIASCPEHIQFPSKEIDEDIEAQIDFDSEHIDQDNFRTHEPRTMVANGRRHLVTNRWQVPNSQRCGQNGIHVSQNLQASKSESVQKIGPSRDQGILLNGGKIWTKKCKAENGRESWRRRVQRESGNQTEGNRCEVMIGSISVTLRNSLTQKQDAHPDKATDAMLKNGNSEKPIKSDGVQFGMNRVAAKLWMPVSRLETRGPLPFERGNKDSEDGLLLEKVYDRTASSERCVQSCSMEDNDYGNSGKNCHVFSDAQPGSSVFSSTDAKEFLAQRWKEAISADHVRLVLSSELEFPSCPDVQDDYSITALGSDIKECSFLGNAENRPILSTSGNVQVKVRTKADKSLKGY</sequence>
<gene>
    <name evidence="2" type="ORF">FPE_LOCUS15100</name>
</gene>
<organism evidence="2 3">
    <name type="scientific">Fraxinus pennsylvanica</name>
    <dbReference type="NCBI Taxonomy" id="56036"/>
    <lineage>
        <taxon>Eukaryota</taxon>
        <taxon>Viridiplantae</taxon>
        <taxon>Streptophyta</taxon>
        <taxon>Embryophyta</taxon>
        <taxon>Tracheophyta</taxon>
        <taxon>Spermatophyta</taxon>
        <taxon>Magnoliopsida</taxon>
        <taxon>eudicotyledons</taxon>
        <taxon>Gunneridae</taxon>
        <taxon>Pentapetalae</taxon>
        <taxon>asterids</taxon>
        <taxon>lamiids</taxon>
        <taxon>Lamiales</taxon>
        <taxon>Oleaceae</taxon>
        <taxon>Oleeae</taxon>
        <taxon>Fraxinus</taxon>
    </lineage>
</organism>
<dbReference type="PANTHER" id="PTHR36055">
    <property type="entry name" value="C2H2-LIKE ZINC FINGER PROTEIN"/>
    <property type="match status" value="1"/>
</dbReference>
<dbReference type="EMBL" id="OU503044">
    <property type="protein sequence ID" value="CAI9767670.1"/>
    <property type="molecule type" value="Genomic_DNA"/>
</dbReference>
<keyword evidence="1" id="KW-0175">Coiled coil</keyword>
<accession>A0AAD1ZI21</accession>
<protein>
    <submittedName>
        <fullName evidence="2">Uncharacterized protein</fullName>
    </submittedName>
</protein>
<reference evidence="2" key="1">
    <citation type="submission" date="2023-05" db="EMBL/GenBank/DDBJ databases">
        <authorList>
            <person name="Huff M."/>
        </authorList>
    </citation>
    <scope>NUCLEOTIDE SEQUENCE</scope>
</reference>
<proteinExistence type="predicted"/>
<evidence type="ECO:0000313" key="3">
    <source>
        <dbReference type="Proteomes" id="UP000834106"/>
    </source>
</evidence>